<dbReference type="Pfam" id="PF00581">
    <property type="entry name" value="Rhodanese"/>
    <property type="match status" value="1"/>
</dbReference>
<evidence type="ECO:0000313" key="3">
    <source>
        <dbReference type="Proteomes" id="UP001372834"/>
    </source>
</evidence>
<proteinExistence type="predicted"/>
<dbReference type="SUPFAM" id="SSF52821">
    <property type="entry name" value="Rhodanese/Cell cycle control phosphatase"/>
    <property type="match status" value="1"/>
</dbReference>
<dbReference type="PANTHER" id="PTHR44086">
    <property type="entry name" value="THIOSULFATE SULFURTRANSFERASE RDL2, MITOCHONDRIAL-RELATED"/>
    <property type="match status" value="1"/>
</dbReference>
<name>A0AAN8P371_POLSC</name>
<accession>A0AAN8P371</accession>
<organism evidence="2 3">
    <name type="scientific">Polyplax serrata</name>
    <name type="common">Common mouse louse</name>
    <dbReference type="NCBI Taxonomy" id="468196"/>
    <lineage>
        <taxon>Eukaryota</taxon>
        <taxon>Metazoa</taxon>
        <taxon>Ecdysozoa</taxon>
        <taxon>Arthropoda</taxon>
        <taxon>Hexapoda</taxon>
        <taxon>Insecta</taxon>
        <taxon>Pterygota</taxon>
        <taxon>Neoptera</taxon>
        <taxon>Paraneoptera</taxon>
        <taxon>Psocodea</taxon>
        <taxon>Troctomorpha</taxon>
        <taxon>Phthiraptera</taxon>
        <taxon>Anoplura</taxon>
        <taxon>Polyplacidae</taxon>
        <taxon>Polyplax</taxon>
    </lineage>
</organism>
<protein>
    <recommendedName>
        <fullName evidence="1">Rhodanese domain-containing protein</fullName>
    </recommendedName>
</protein>
<dbReference type="InterPro" id="IPR001763">
    <property type="entry name" value="Rhodanese-like_dom"/>
</dbReference>
<dbReference type="AlphaFoldDB" id="A0AAN8P371"/>
<evidence type="ECO:0000259" key="1">
    <source>
        <dbReference type="PROSITE" id="PS50206"/>
    </source>
</evidence>
<dbReference type="PANTHER" id="PTHR44086:SF10">
    <property type="entry name" value="THIOSULFATE SULFURTRANSFERASE_RHODANESE-LIKE DOMAIN-CONTAINING PROTEIN 3"/>
    <property type="match status" value="1"/>
</dbReference>
<feature type="domain" description="Rhodanese" evidence="1">
    <location>
        <begin position="77"/>
        <end position="176"/>
    </location>
</feature>
<evidence type="ECO:0000313" key="2">
    <source>
        <dbReference type="EMBL" id="KAK6629575.1"/>
    </source>
</evidence>
<dbReference type="EMBL" id="JAWJWE010000036">
    <property type="protein sequence ID" value="KAK6629575.1"/>
    <property type="molecule type" value="Genomic_DNA"/>
</dbReference>
<dbReference type="Gene3D" id="3.40.250.10">
    <property type="entry name" value="Rhodanese-like domain"/>
    <property type="match status" value="1"/>
</dbReference>
<dbReference type="Proteomes" id="UP001372834">
    <property type="component" value="Unassembled WGS sequence"/>
</dbReference>
<comment type="caution">
    <text evidence="2">The sequence shown here is derived from an EMBL/GenBank/DDBJ whole genome shotgun (WGS) entry which is preliminary data.</text>
</comment>
<sequence>MVISKVFRLLTNVRNTLILVNSPNKLVTQKNYFHLHKKLSAGAIQTVGQRKMATSNGSDVNDPKRHYDFKQLLEKKDKKDVYVIDVREQSEIDETGKIPGSIHIPLGDLAKALGDMTAEEFKKLYNANKPSKDAEIIFSCKSGNRSRKALQTGLDLGYKKAANYKGGWLEWAEKNGLSK</sequence>
<dbReference type="InterPro" id="IPR036873">
    <property type="entry name" value="Rhodanese-like_dom_sf"/>
</dbReference>
<dbReference type="PROSITE" id="PS50206">
    <property type="entry name" value="RHODANESE_3"/>
    <property type="match status" value="1"/>
</dbReference>
<gene>
    <name evidence="2" type="ORF">RUM43_003392</name>
</gene>
<reference evidence="2 3" key="1">
    <citation type="submission" date="2023-10" db="EMBL/GenBank/DDBJ databases">
        <title>Genomes of two closely related lineages of the louse Polyplax serrata with different host specificities.</title>
        <authorList>
            <person name="Martinu J."/>
            <person name="Tarabai H."/>
            <person name="Stefka J."/>
            <person name="Hypsa V."/>
        </authorList>
    </citation>
    <scope>NUCLEOTIDE SEQUENCE [LARGE SCALE GENOMIC DNA]</scope>
    <source>
        <strain evidence="2">HR10_N</strain>
    </source>
</reference>
<dbReference type="SMART" id="SM00450">
    <property type="entry name" value="RHOD"/>
    <property type="match status" value="1"/>
</dbReference>